<reference evidence="2 3" key="1">
    <citation type="submission" date="2017-10" db="EMBL/GenBank/DDBJ databases">
        <title>Whole genome sequencing of members of genus Pseudoxanthomonas.</title>
        <authorList>
            <person name="Kumar S."/>
            <person name="Bansal K."/>
            <person name="Kaur A."/>
            <person name="Patil P."/>
            <person name="Sharma S."/>
            <person name="Patil P.B."/>
        </authorList>
    </citation>
    <scope>NUCLEOTIDE SEQUENCE [LARGE SCALE GENOMIC DNA]</scope>
    <source>
        <strain evidence="2 3">DSM 17801</strain>
    </source>
</reference>
<comment type="caution">
    <text evidence="2">The sequence shown here is derived from an EMBL/GenBank/DDBJ whole genome shotgun (WGS) entry which is preliminary data.</text>
</comment>
<evidence type="ECO:0000313" key="3">
    <source>
        <dbReference type="Proteomes" id="UP000788419"/>
    </source>
</evidence>
<evidence type="ECO:0000313" key="2">
    <source>
        <dbReference type="EMBL" id="KAF1694106.1"/>
    </source>
</evidence>
<accession>A0ABQ6Z6F3</accession>
<gene>
    <name evidence="2" type="ORF">CSC65_10670</name>
</gene>
<keyword evidence="3" id="KW-1185">Reference proteome</keyword>
<evidence type="ECO:0000256" key="1">
    <source>
        <dbReference type="SAM" id="MobiDB-lite"/>
    </source>
</evidence>
<protein>
    <submittedName>
        <fullName evidence="2">Uncharacterized protein</fullName>
    </submittedName>
</protein>
<dbReference type="RefSeq" id="WP_162410576.1">
    <property type="nucleotide sequence ID" value="NZ_PDWN01000009.1"/>
</dbReference>
<organism evidence="2 3">
    <name type="scientific">Pseudoxanthomonas daejeonensis</name>
    <dbReference type="NCBI Taxonomy" id="266062"/>
    <lineage>
        <taxon>Bacteria</taxon>
        <taxon>Pseudomonadati</taxon>
        <taxon>Pseudomonadota</taxon>
        <taxon>Gammaproteobacteria</taxon>
        <taxon>Lysobacterales</taxon>
        <taxon>Lysobacteraceae</taxon>
        <taxon>Pseudoxanthomonas</taxon>
    </lineage>
</organism>
<dbReference type="Proteomes" id="UP000788419">
    <property type="component" value="Unassembled WGS sequence"/>
</dbReference>
<dbReference type="EMBL" id="PDWN01000009">
    <property type="protein sequence ID" value="KAF1694106.1"/>
    <property type="molecule type" value="Genomic_DNA"/>
</dbReference>
<proteinExistence type="predicted"/>
<sequence>MATTEKKATKKATKTVARKAGGGGTPGRARDITVAPTYRPTVATGPLRVTAQGATLKDDGRLIIVVHVTDTDGVPVAGLKVANFKLWQMGHLFDSLDGFFVVEVEGVAGLEGTYQLVRKPWSLVGNGTIPFFVRVQKGALRSGTAMTFIVKVREGLDA</sequence>
<feature type="compositionally biased region" description="Basic residues" evidence="1">
    <location>
        <begin position="8"/>
        <end position="17"/>
    </location>
</feature>
<name>A0ABQ6Z6F3_9GAMM</name>
<feature type="region of interest" description="Disordered" evidence="1">
    <location>
        <begin position="1"/>
        <end position="31"/>
    </location>
</feature>